<dbReference type="GO" id="GO:0015031">
    <property type="term" value="P:protein transport"/>
    <property type="evidence" value="ECO:0007669"/>
    <property type="project" value="UniProtKB-KW"/>
</dbReference>
<dbReference type="Gene3D" id="1.20.120.720">
    <property type="entry name" value="Myosin VI head, motor domain, U50 subdomain"/>
    <property type="match status" value="1"/>
</dbReference>
<evidence type="ECO:0000256" key="23">
    <source>
        <dbReference type="ARBA" id="ARBA00023123"/>
    </source>
</evidence>
<keyword evidence="12" id="KW-0813">Transport</keyword>
<evidence type="ECO:0000256" key="7">
    <source>
        <dbReference type="ARBA" id="ARBA00004556"/>
    </source>
</evidence>
<evidence type="ECO:0000256" key="21">
    <source>
        <dbReference type="ARBA" id="ARBA00022927"/>
    </source>
</evidence>
<comment type="similarity">
    <text evidence="10 32">Belongs to the TRAFAC class myosin-kinesin ATPase superfamily. Myosin family.</text>
</comment>
<dbReference type="Pfam" id="PF21521">
    <property type="entry name" value="MYO6_lever"/>
    <property type="match status" value="1"/>
</dbReference>
<dbReference type="SUPFAM" id="SSF52540">
    <property type="entry name" value="P-loop containing nucleoside triphosphate hydrolases"/>
    <property type="match status" value="1"/>
</dbReference>
<feature type="binding site" evidence="32">
    <location>
        <begin position="151"/>
        <end position="158"/>
    </location>
    <ligand>
        <name>ATP</name>
        <dbReference type="ChEBI" id="CHEBI:30616"/>
    </ligand>
</feature>
<name>A0A8C9Q5S9_SPEDA</name>
<evidence type="ECO:0000256" key="20">
    <source>
        <dbReference type="ARBA" id="ARBA00022860"/>
    </source>
</evidence>
<dbReference type="InterPro" id="IPR004009">
    <property type="entry name" value="SH3_Myosin"/>
</dbReference>
<dbReference type="GO" id="GO:0042472">
    <property type="term" value="P:inner ear morphogenesis"/>
    <property type="evidence" value="ECO:0007669"/>
    <property type="project" value="TreeGrafter"/>
</dbReference>
<feature type="domain" description="Myosin N-terminal SH3-like" evidence="35">
    <location>
        <begin position="2"/>
        <end position="53"/>
    </location>
</feature>
<keyword evidence="23 32" id="KW-0518">Myosin</keyword>
<dbReference type="InterPro" id="IPR027417">
    <property type="entry name" value="P-loop_NTPase"/>
</dbReference>
<keyword evidence="13" id="KW-1003">Cell membrane</keyword>
<dbReference type="PROSITE" id="PS51844">
    <property type="entry name" value="SH3_LIKE"/>
    <property type="match status" value="1"/>
</dbReference>
<dbReference type="GO" id="GO:0032587">
    <property type="term" value="C:ruffle membrane"/>
    <property type="evidence" value="ECO:0007669"/>
    <property type="project" value="UniProtKB-SubCell"/>
</dbReference>
<keyword evidence="19 32" id="KW-0067">ATP-binding</keyword>
<dbReference type="PROSITE" id="PS51456">
    <property type="entry name" value="MYOSIN_MOTOR"/>
    <property type="match status" value="1"/>
</dbReference>
<evidence type="ECO:0000256" key="3">
    <source>
        <dbReference type="ARBA" id="ARBA00004132"/>
    </source>
</evidence>
<feature type="domain" description="Myosin motor" evidence="34">
    <location>
        <begin position="57"/>
        <end position="771"/>
    </location>
</feature>
<evidence type="ECO:0000256" key="18">
    <source>
        <dbReference type="ARBA" id="ARBA00022741"/>
    </source>
</evidence>
<dbReference type="InterPro" id="IPR049016">
    <property type="entry name" value="MYO6_lever"/>
</dbReference>
<evidence type="ECO:0000256" key="4">
    <source>
        <dbReference type="ARBA" id="ARBA00004150"/>
    </source>
</evidence>
<dbReference type="GO" id="GO:0030048">
    <property type="term" value="P:actin filament-based movement"/>
    <property type="evidence" value="ECO:0007669"/>
    <property type="project" value="TreeGrafter"/>
</dbReference>
<dbReference type="CDD" id="cd21759">
    <property type="entry name" value="CBD_MYO6-like"/>
    <property type="match status" value="1"/>
</dbReference>
<dbReference type="GO" id="GO:0005524">
    <property type="term" value="F:ATP binding"/>
    <property type="evidence" value="ECO:0007669"/>
    <property type="project" value="UniProtKB-UniRule"/>
</dbReference>
<dbReference type="FunFam" id="1.20.120.720:FF:000005">
    <property type="entry name" value="unconventional myosin-VI isoform X1"/>
    <property type="match status" value="1"/>
</dbReference>
<evidence type="ECO:0000259" key="35">
    <source>
        <dbReference type="PROSITE" id="PS51844"/>
    </source>
</evidence>
<keyword evidence="18 32" id="KW-0547">Nucleotide-binding</keyword>
<dbReference type="GO" id="GO:0030139">
    <property type="term" value="C:endocytic vesicle"/>
    <property type="evidence" value="ECO:0007669"/>
    <property type="project" value="TreeGrafter"/>
</dbReference>
<dbReference type="InterPro" id="IPR036961">
    <property type="entry name" value="Kinesin_motor_dom_sf"/>
</dbReference>
<accession>A0A8C9Q5S9</accession>
<dbReference type="GO" id="GO:0006897">
    <property type="term" value="P:endocytosis"/>
    <property type="evidence" value="ECO:0007669"/>
    <property type="project" value="UniProtKB-KW"/>
</dbReference>
<reference evidence="36" key="1">
    <citation type="submission" date="2025-08" db="UniProtKB">
        <authorList>
            <consortium name="Ensembl"/>
        </authorList>
    </citation>
    <scope>IDENTIFICATION</scope>
</reference>
<evidence type="ECO:0000256" key="12">
    <source>
        <dbReference type="ARBA" id="ARBA00022448"/>
    </source>
</evidence>
<keyword evidence="26" id="KW-0168">Coated pit</keyword>
<dbReference type="GO" id="GO:0005794">
    <property type="term" value="C:Golgi apparatus"/>
    <property type="evidence" value="ECO:0007669"/>
    <property type="project" value="UniProtKB-SubCell"/>
</dbReference>
<dbReference type="PANTHER" id="PTHR13140">
    <property type="entry name" value="MYOSIN"/>
    <property type="match status" value="1"/>
</dbReference>
<dbReference type="GO" id="GO:0005634">
    <property type="term" value="C:nucleus"/>
    <property type="evidence" value="ECO:0007669"/>
    <property type="project" value="UniProtKB-SubCell"/>
</dbReference>
<dbReference type="GO" id="GO:0007605">
    <property type="term" value="P:sensory perception of sound"/>
    <property type="evidence" value="ECO:0007669"/>
    <property type="project" value="UniProtKB-KW"/>
</dbReference>
<dbReference type="GO" id="GO:0051015">
    <property type="term" value="F:actin filament binding"/>
    <property type="evidence" value="ECO:0007669"/>
    <property type="project" value="InterPro"/>
</dbReference>
<evidence type="ECO:0000256" key="16">
    <source>
        <dbReference type="ARBA" id="ARBA00022583"/>
    </source>
</evidence>
<evidence type="ECO:0000256" key="22">
    <source>
        <dbReference type="ARBA" id="ARBA00023034"/>
    </source>
</evidence>
<dbReference type="Pfam" id="PF00063">
    <property type="entry name" value="Myosin_head"/>
    <property type="match status" value="1"/>
</dbReference>
<dbReference type="InterPro" id="IPR036114">
    <property type="entry name" value="MYSc_Myo6"/>
</dbReference>
<keyword evidence="20" id="KW-0112">Calmodulin-binding</keyword>
<evidence type="ECO:0000256" key="32">
    <source>
        <dbReference type="PROSITE-ProRule" id="PRU00782"/>
    </source>
</evidence>
<dbReference type="Gene3D" id="3.30.70.1590">
    <property type="match status" value="1"/>
</dbReference>
<dbReference type="GO" id="GO:0005905">
    <property type="term" value="C:clathrin-coated pit"/>
    <property type="evidence" value="ECO:0007669"/>
    <property type="project" value="UniProtKB-SubCell"/>
</dbReference>
<evidence type="ECO:0000256" key="5">
    <source>
        <dbReference type="ARBA" id="ARBA00004486"/>
    </source>
</evidence>
<evidence type="ECO:0000256" key="14">
    <source>
        <dbReference type="ARBA" id="ARBA00022490"/>
    </source>
</evidence>
<proteinExistence type="inferred from homology"/>
<keyword evidence="27 32" id="KW-0009">Actin-binding</keyword>
<dbReference type="CDD" id="cd01382">
    <property type="entry name" value="MYSc_Myo6"/>
    <property type="match status" value="1"/>
</dbReference>
<dbReference type="Proteomes" id="UP000694422">
    <property type="component" value="Unplaced"/>
</dbReference>
<dbReference type="Ensembl" id="ENSSDAT00000020276.1">
    <property type="protein sequence ID" value="ENSSDAP00000017753.1"/>
    <property type="gene ID" value="ENSSDAG00000014965.1"/>
</dbReference>
<evidence type="ECO:0000256" key="17">
    <source>
        <dbReference type="ARBA" id="ARBA00022740"/>
    </source>
</evidence>
<keyword evidence="30" id="KW-0968">Cytoplasmic vesicle</keyword>
<dbReference type="Gene3D" id="1.20.58.530">
    <property type="match status" value="1"/>
</dbReference>
<evidence type="ECO:0000259" key="34">
    <source>
        <dbReference type="PROSITE" id="PS51456"/>
    </source>
</evidence>
<keyword evidence="22" id="KW-0333">Golgi apparatus</keyword>
<evidence type="ECO:0000256" key="25">
    <source>
        <dbReference type="ARBA" id="ARBA00023175"/>
    </source>
</evidence>
<dbReference type="Gene3D" id="3.40.850.10">
    <property type="entry name" value="Kinesin motor domain"/>
    <property type="match status" value="2"/>
</dbReference>
<dbReference type="CDD" id="cd22294">
    <property type="entry name" value="MYO6_MIU_linker"/>
    <property type="match status" value="1"/>
</dbReference>
<dbReference type="Gene3D" id="2.30.30.360">
    <property type="entry name" value="Myosin S1 fragment, N-terminal"/>
    <property type="match status" value="1"/>
</dbReference>
<dbReference type="FunFam" id="2.30.30.360:FF:000002">
    <property type="entry name" value="Unconventional myosin-VI"/>
    <property type="match status" value="1"/>
</dbReference>
<dbReference type="InterPro" id="IPR032412">
    <property type="entry name" value="Myosin-VI_CBD"/>
</dbReference>
<dbReference type="InterPro" id="IPR008989">
    <property type="entry name" value="Myosin_S1_N"/>
</dbReference>
<dbReference type="FunFam" id="1.20.58.530:FF:000006">
    <property type="entry name" value="Putative unconventional myosin-VI"/>
    <property type="match status" value="1"/>
</dbReference>
<dbReference type="Gene3D" id="6.10.220.10">
    <property type="match status" value="1"/>
</dbReference>
<dbReference type="GO" id="GO:0000146">
    <property type="term" value="F:microfilament motor activity"/>
    <property type="evidence" value="ECO:0007669"/>
    <property type="project" value="TreeGrafter"/>
</dbReference>
<keyword evidence="16" id="KW-0254">Endocytosis</keyword>
<dbReference type="GO" id="GO:0016459">
    <property type="term" value="C:myosin complex"/>
    <property type="evidence" value="ECO:0007669"/>
    <property type="project" value="UniProtKB-KW"/>
</dbReference>
<dbReference type="FunFam" id="3.30.70.1590:FF:000002">
    <property type="entry name" value="unconventional myosin-VI isoform X1"/>
    <property type="match status" value="1"/>
</dbReference>
<evidence type="ECO:0000256" key="28">
    <source>
        <dbReference type="ARBA" id="ARBA00023242"/>
    </source>
</evidence>
<dbReference type="Gene3D" id="1.10.10.820">
    <property type="match status" value="1"/>
</dbReference>
<dbReference type="FunFam" id="3.40.850.10:FF:000030">
    <property type="entry name" value="unconventional myosin-VI isoform X1"/>
    <property type="match status" value="1"/>
</dbReference>
<keyword evidence="21" id="KW-0653">Protein transport</keyword>
<evidence type="ECO:0000256" key="8">
    <source>
        <dbReference type="ARBA" id="ARBA00004600"/>
    </source>
</evidence>
<evidence type="ECO:0000256" key="26">
    <source>
        <dbReference type="ARBA" id="ARBA00023176"/>
    </source>
</evidence>
<evidence type="ECO:0000256" key="11">
    <source>
        <dbReference type="ARBA" id="ARBA00015382"/>
    </source>
</evidence>
<dbReference type="Pfam" id="PF16521">
    <property type="entry name" value="Myosin-VI_CBD"/>
    <property type="match status" value="1"/>
</dbReference>
<evidence type="ECO:0000256" key="13">
    <source>
        <dbReference type="ARBA" id="ARBA00022475"/>
    </source>
</evidence>
<evidence type="ECO:0000256" key="30">
    <source>
        <dbReference type="ARBA" id="ARBA00023329"/>
    </source>
</evidence>
<evidence type="ECO:0000256" key="19">
    <source>
        <dbReference type="ARBA" id="ARBA00022840"/>
    </source>
</evidence>
<evidence type="ECO:0000256" key="10">
    <source>
        <dbReference type="ARBA" id="ARBA00008314"/>
    </source>
</evidence>
<keyword evidence="25 32" id="KW-0505">Motor protein</keyword>
<dbReference type="GO" id="GO:0030136">
    <property type="term" value="C:clathrin-coated vesicle"/>
    <property type="evidence" value="ECO:0007669"/>
    <property type="project" value="UniProtKB-SubCell"/>
</dbReference>
<protein>
    <recommendedName>
        <fullName evidence="11">Unconventional myosin-VI</fullName>
    </recommendedName>
    <alternativeName>
        <fullName evidence="31">Unconventional myosin-6</fullName>
    </alternativeName>
</protein>
<keyword evidence="37" id="KW-1185">Reference proteome</keyword>
<dbReference type="InterPro" id="IPR001609">
    <property type="entry name" value="Myosin_head_motor_dom-like"/>
</dbReference>
<dbReference type="FunFam" id="1.10.10.820:FF:000005">
    <property type="entry name" value="unconventional myosin-VI isoform X2"/>
    <property type="match status" value="1"/>
</dbReference>
<dbReference type="GO" id="GO:0005516">
    <property type="term" value="F:calmodulin binding"/>
    <property type="evidence" value="ECO:0007669"/>
    <property type="project" value="UniProtKB-KW"/>
</dbReference>
<evidence type="ECO:0000256" key="33">
    <source>
        <dbReference type="SAM" id="MobiDB-lite"/>
    </source>
</evidence>
<evidence type="ECO:0000313" key="37">
    <source>
        <dbReference type="Proteomes" id="UP000694422"/>
    </source>
</evidence>
<evidence type="ECO:0000313" key="36">
    <source>
        <dbReference type="Ensembl" id="ENSSDAP00000017753.1"/>
    </source>
</evidence>
<organism evidence="36 37">
    <name type="scientific">Spermophilus dauricus</name>
    <name type="common">Daurian ground squirrel</name>
    <dbReference type="NCBI Taxonomy" id="99837"/>
    <lineage>
        <taxon>Eukaryota</taxon>
        <taxon>Metazoa</taxon>
        <taxon>Chordata</taxon>
        <taxon>Craniata</taxon>
        <taxon>Vertebrata</taxon>
        <taxon>Euteleostomi</taxon>
        <taxon>Mammalia</taxon>
        <taxon>Eutheria</taxon>
        <taxon>Euarchontoglires</taxon>
        <taxon>Glires</taxon>
        <taxon>Rodentia</taxon>
        <taxon>Sciuromorpha</taxon>
        <taxon>Sciuridae</taxon>
        <taxon>Xerinae</taxon>
        <taxon>Marmotini</taxon>
        <taxon>Spermophilus</taxon>
    </lineage>
</organism>
<keyword evidence="14" id="KW-0963">Cytoplasm</keyword>
<comment type="subcellular location">
    <subcellularLocation>
        <location evidence="5">Cell projection</location>
        <location evidence="5">Filopodium</location>
    </subcellularLocation>
    <subcellularLocation>
        <location evidence="1">Cell projection</location>
        <location evidence="1">Microvillus</location>
    </subcellularLocation>
    <subcellularLocation>
        <location evidence="9">Cell projection</location>
        <location evidence="9">Ruffle membrane</location>
    </subcellularLocation>
    <subcellularLocation>
        <location evidence="6">Cytoplasm</location>
        <location evidence="6">Cytosol</location>
    </subcellularLocation>
    <subcellularLocation>
        <location evidence="7">Cytoplasm</location>
        <location evidence="7">Perinuclear region</location>
    </subcellularLocation>
    <subcellularLocation>
        <location evidence="3">Cytoplasmic vesicle</location>
        <location evidence="3">Clathrin-coated vesicle</location>
    </subcellularLocation>
    <subcellularLocation>
        <location evidence="4">Golgi apparatus</location>
        <location evidence="4">trans-Golgi network membrane</location>
        <topology evidence="4">Peripheral membrane protein</topology>
    </subcellularLocation>
    <subcellularLocation>
        <location evidence="8">Membrane</location>
        <location evidence="8">Clathrin-coated pit</location>
    </subcellularLocation>
    <subcellularLocation>
        <location evidence="2">Nucleus</location>
    </subcellularLocation>
</comment>
<feature type="region of interest" description="Actin-binding" evidence="32">
    <location>
        <begin position="651"/>
        <end position="673"/>
    </location>
</feature>
<keyword evidence="28" id="KW-0539">Nucleus</keyword>
<dbReference type="PANTHER" id="PTHR13140:SF745">
    <property type="entry name" value="UNCONVENTIONAL MYOSIN-VI"/>
    <property type="match status" value="1"/>
</dbReference>
<dbReference type="GO" id="GO:0048471">
    <property type="term" value="C:perinuclear region of cytoplasm"/>
    <property type="evidence" value="ECO:0007669"/>
    <property type="project" value="UniProtKB-SubCell"/>
</dbReference>
<evidence type="ECO:0000256" key="1">
    <source>
        <dbReference type="ARBA" id="ARBA00004105"/>
    </source>
</evidence>
<evidence type="ECO:0000256" key="6">
    <source>
        <dbReference type="ARBA" id="ARBA00004514"/>
    </source>
</evidence>
<evidence type="ECO:0000256" key="9">
    <source>
        <dbReference type="ARBA" id="ARBA00004632"/>
    </source>
</evidence>
<evidence type="ECO:0000256" key="31">
    <source>
        <dbReference type="ARBA" id="ARBA00030027"/>
    </source>
</evidence>
<keyword evidence="29" id="KW-0966">Cell projection</keyword>
<sequence>MEDGKPVWAPHPTDGFQMGNIVDIGPDSLTIEPLNQKGKTFLALINQVFPAEEDSKKDVEDNCSLMYLNEATLLHNIKVRYSKDRIYTYVANILIAVNPYFDIPKIYSSDTIKSYQGKSLGTMPPHVFAIADKAFRDMKVLKISQSVIVSGESGAGKTENTKFVLRYLTESYGTGQDIDERIVEANPLLEAFGNAKTVRNNNSSRFGKFVEIHFNEKSSVVGGFVSHYLLEKSRICVQGKEERNYHIFYRLCAGASEDIREKLHLSSPDNFRYLNRGCTRYFANKETDKQILQNRRSPEYLKAGSLKDPLLDDHGDFIRMCTAMKKIGLDDEEKLDLFRVVAGVLHLGNIDFEDTGSTSGGCNLKNKSTQSLEYCAELLGLDQDDLRVSLTTRVMLTTAGGTKGTVIKVPLKVEQANNARDALAKTVYSHLFDHVVNRVNQCFPFETSSYFIGVLDIAGFEYFEHNSFEQFCINYCNEKLQQFFNERILKEEQELYQKEGLGVNEVHYVDNQDCIDLIEAKLVGILDILDEENRLPQPSDQHFTSAVHQKHKDHFRLTIPRKSKLAVHRNLRDDEGFIIRHFAGAVCYETTQFVEKNNDALHMSLESLICESRDKFIRELFESSTNNNKDTKQKAGKLSFISVGNKFKTQLNLLLDKLRSTGASFIRCIKPNLKMTSHHFEGAQILSQLQCSGMVSVLDLMQGGFPSRASFHELYNMYKKFMPEKLARLDPRLFCKALFKALGLNEIDYQFGLTKVFFRPGKFAEFDQIMKSDPDHLAELVKKVNHWLVCSRWKKVQWCSLSVIKLKNKIKYRAEACIKMQKTVRMWLCKRRHKPRIDGLIKVGTLKKRLDKFNEVVNALKDGKPQVNKQIKDLEISIDALMAKIKSTMMTREQIHKEYDALLKSSEELLSALQKKKQQQEEAERLRRIQEEMEKERKRREEDEQRRRKEEEERRMKLEMEAKRKQEEEERKKREDDEKRIQAEVEEQLARQREEESQQQAVLEQERRDRELALRIAQSESELISDEAQGDQALRSLDSCGVTSKNDGTRPKMTPEQMAKEMSEFLSRGPAVQATKAAAGAKKHDLSKWKYAELRDTINTSCDIELLAACREEFHRRLKVYHAWKSKNKKRNTETEQRAPKSVTDYDFASFLNNSPQQNPATQLPARQQEMEMNRQQRFFRIPFIRPADQYKDPQSKKKGWWYAHFDGPWIARQMELHPDKPPILLVAGKDDMEMCELNLEETGLTRKRGAEILPRQFEEIWERCGGIQYLQNAIESRQARPTYATAMLQNLLK</sequence>
<dbReference type="GO" id="GO:0005829">
    <property type="term" value="C:cytosol"/>
    <property type="evidence" value="ECO:0007669"/>
    <property type="project" value="UniProtKB-SubCell"/>
</dbReference>
<dbReference type="GO" id="GO:0042491">
    <property type="term" value="P:inner ear auditory receptor cell differentiation"/>
    <property type="evidence" value="ECO:0007669"/>
    <property type="project" value="TreeGrafter"/>
</dbReference>
<keyword evidence="24" id="KW-0472">Membrane</keyword>
<keyword evidence="15" id="KW-0597">Phosphoprotein</keyword>
<dbReference type="SMART" id="SM00242">
    <property type="entry name" value="MYSc"/>
    <property type="match status" value="1"/>
</dbReference>
<evidence type="ECO:0000256" key="15">
    <source>
        <dbReference type="ARBA" id="ARBA00022553"/>
    </source>
</evidence>
<feature type="region of interest" description="Disordered" evidence="33">
    <location>
        <begin position="934"/>
        <end position="955"/>
    </location>
</feature>
<evidence type="ECO:0000256" key="27">
    <source>
        <dbReference type="ARBA" id="ARBA00023203"/>
    </source>
</evidence>
<dbReference type="GO" id="GO:0007015">
    <property type="term" value="P:actin filament organization"/>
    <property type="evidence" value="ECO:0007669"/>
    <property type="project" value="TreeGrafter"/>
</dbReference>
<evidence type="ECO:0000256" key="24">
    <source>
        <dbReference type="ARBA" id="ARBA00023136"/>
    </source>
</evidence>
<dbReference type="GO" id="GO:0030175">
    <property type="term" value="C:filopodium"/>
    <property type="evidence" value="ECO:0007669"/>
    <property type="project" value="UniProtKB-SubCell"/>
</dbReference>
<dbReference type="PRINTS" id="PR00193">
    <property type="entry name" value="MYOSINHEAVY"/>
</dbReference>
<dbReference type="GO" id="GO:0005902">
    <property type="term" value="C:microvillus"/>
    <property type="evidence" value="ECO:0007669"/>
    <property type="project" value="UniProtKB-SubCell"/>
</dbReference>
<evidence type="ECO:0000256" key="29">
    <source>
        <dbReference type="ARBA" id="ARBA00023273"/>
    </source>
</evidence>
<evidence type="ECO:0000256" key="2">
    <source>
        <dbReference type="ARBA" id="ARBA00004123"/>
    </source>
</evidence>
<dbReference type="FunFam" id="3.40.850.10:FF:000018">
    <property type="entry name" value="unconventional myosin-VI isoform X1"/>
    <property type="match status" value="1"/>
</dbReference>
<dbReference type="CDD" id="cd21958">
    <property type="entry name" value="MyUb_Myo6"/>
    <property type="match status" value="1"/>
</dbReference>
<keyword evidence="17" id="KW-1009">Hearing</keyword>
<reference evidence="36" key="2">
    <citation type="submission" date="2025-09" db="UniProtKB">
        <authorList>
            <consortium name="Ensembl"/>
        </authorList>
    </citation>
    <scope>IDENTIFICATION</scope>
</reference>